<dbReference type="RefSeq" id="WP_020584074.1">
    <property type="nucleotide sequence ID" value="NZ_JOJP01000001.1"/>
</dbReference>
<sequence length="383" mass="42113">MSKINRRDLIKWLGAGVVCSQIPVTGSLAFGQTSKSQNNSPKLVWIVLRGAMDSLHAVIPAFDNDLLNHRRSVAEPVIGSMLPLDRGFGLHSDFPTLHSWYQQKQMMPVVAVASPYRQRSHFEGQDILESGLVPLNQDNGWLSRALEATGKTGLAVSHSLPVSLRGGQLAGTWYPNTIPSAKEDLYQRLFQMYKQDDLLHSRLEEALNVRGIVGNSMDGNSRKFKALADAAGTLLSHQEGPDALMLEMGGWDTHDNQLARLSRQFQELDSGLQTMRASMGEKTWNNTIVMIATEFGRTVAMNGTGGTDHGTASCFFLAGGAVNGGKVEGDWPGLAKKDLYEGRDLRPTSDIRQWISAVLIQHWQLSAPQLKNIFPDITPARIV</sequence>
<evidence type="ECO:0008006" key="3">
    <source>
        <dbReference type="Google" id="ProtNLM"/>
    </source>
</evidence>
<comment type="caution">
    <text evidence="1">The sequence shown here is derived from an EMBL/GenBank/DDBJ whole genome shotgun (WGS) entry which is preliminary data.</text>
</comment>
<dbReference type="Pfam" id="PF07394">
    <property type="entry name" value="DUF1501"/>
    <property type="match status" value="1"/>
</dbReference>
<keyword evidence="2" id="KW-1185">Reference proteome</keyword>
<organism evidence="1 2">
    <name type="scientific">Endozoicomonas elysicola</name>
    <dbReference type="NCBI Taxonomy" id="305900"/>
    <lineage>
        <taxon>Bacteria</taxon>
        <taxon>Pseudomonadati</taxon>
        <taxon>Pseudomonadota</taxon>
        <taxon>Gammaproteobacteria</taxon>
        <taxon>Oceanospirillales</taxon>
        <taxon>Endozoicomonadaceae</taxon>
        <taxon>Endozoicomonas</taxon>
    </lineage>
</organism>
<proteinExistence type="predicted"/>
<protein>
    <recommendedName>
        <fullName evidence="3">Tat pathway signal protein</fullName>
    </recommendedName>
</protein>
<dbReference type="InterPro" id="IPR010869">
    <property type="entry name" value="DUF1501"/>
</dbReference>
<dbReference type="Proteomes" id="UP000027997">
    <property type="component" value="Unassembled WGS sequence"/>
</dbReference>
<dbReference type="EMBL" id="JOJP01000001">
    <property type="protein sequence ID" value="KEI70175.1"/>
    <property type="molecule type" value="Genomic_DNA"/>
</dbReference>
<name>A0A081K7P9_9GAMM</name>
<evidence type="ECO:0000313" key="2">
    <source>
        <dbReference type="Proteomes" id="UP000027997"/>
    </source>
</evidence>
<dbReference type="STRING" id="305900.GV64_04930"/>
<accession>A0A081K7P9</accession>
<gene>
    <name evidence="1" type="ORF">GV64_04930</name>
</gene>
<evidence type="ECO:0000313" key="1">
    <source>
        <dbReference type="EMBL" id="KEI70175.1"/>
    </source>
</evidence>
<reference evidence="1 2" key="1">
    <citation type="submission" date="2014-06" db="EMBL/GenBank/DDBJ databases">
        <title>Whole Genome Sequences of Three Symbiotic Endozoicomonas Bacteria.</title>
        <authorList>
            <person name="Neave M.J."/>
            <person name="Apprill A."/>
            <person name="Voolstra C.R."/>
        </authorList>
    </citation>
    <scope>NUCLEOTIDE SEQUENCE [LARGE SCALE GENOMIC DNA]</scope>
    <source>
        <strain evidence="1 2">DSM 22380</strain>
    </source>
</reference>
<dbReference type="PANTHER" id="PTHR43737:SF1">
    <property type="entry name" value="DUF1501 DOMAIN-CONTAINING PROTEIN"/>
    <property type="match status" value="1"/>
</dbReference>
<dbReference type="AlphaFoldDB" id="A0A081K7P9"/>
<dbReference type="eggNOG" id="COG4102">
    <property type="taxonomic scope" value="Bacteria"/>
</dbReference>
<dbReference type="PANTHER" id="PTHR43737">
    <property type="entry name" value="BLL7424 PROTEIN"/>
    <property type="match status" value="1"/>
</dbReference>